<evidence type="ECO:0000256" key="1">
    <source>
        <dbReference type="SAM" id="MobiDB-lite"/>
    </source>
</evidence>
<dbReference type="InParanoid" id="A0A4Q1BR81"/>
<sequence length="272" mass="31557">MPPKNARQSKTNLKRKPQSKDNVKRKLPKISNILEINSSDEDQDVYEPSPPRTTRGRVKVEEKKKDGARTAVRFKAASEESEEADSDKSEDNVEIPTSSFQVDFIPELIPSPKIPKKKNKKSWGEVYVQQFEQVYRESEREMQVKSKTDDVDQSIIKIFDNLEEETERIKLTFEEGYHNTQKQADQINSFKNHLRVYLDEVKPPLLELLQKSMSFLQILPTSNEEIMVKANEIHLAQMEEFSDRSKTSAEAKKLIKETKKLMKSFGQFPMTC</sequence>
<comment type="caution">
    <text evidence="2">The sequence shown here is derived from an EMBL/GenBank/DDBJ whole genome shotgun (WGS) entry which is preliminary data.</text>
</comment>
<protein>
    <submittedName>
        <fullName evidence="2">Uncharacterized protein</fullName>
    </submittedName>
</protein>
<dbReference type="AlphaFoldDB" id="A0A4Q1BR81"/>
<dbReference type="VEuPathDB" id="FungiDB:TREMEDRAFT_65398"/>
<reference evidence="2 3" key="1">
    <citation type="submission" date="2016-06" db="EMBL/GenBank/DDBJ databases">
        <title>Evolution of pathogenesis and genome organization in the Tremellales.</title>
        <authorList>
            <person name="Cuomo C."/>
            <person name="Litvintseva A."/>
            <person name="Heitman J."/>
            <person name="Chen Y."/>
            <person name="Sun S."/>
            <person name="Springer D."/>
            <person name="Dromer F."/>
            <person name="Young S."/>
            <person name="Zeng Q."/>
            <person name="Chapman S."/>
            <person name="Gujja S."/>
            <person name="Saif S."/>
            <person name="Birren B."/>
        </authorList>
    </citation>
    <scope>NUCLEOTIDE SEQUENCE [LARGE SCALE GENOMIC DNA]</scope>
    <source>
        <strain evidence="2 3">ATCC 28783</strain>
    </source>
</reference>
<name>A0A4Q1BR81_TREME</name>
<gene>
    <name evidence="2" type="ORF">M231_02291</name>
</gene>
<dbReference type="Proteomes" id="UP000289152">
    <property type="component" value="Unassembled WGS sequence"/>
</dbReference>
<accession>A0A4Q1BR81</accession>
<evidence type="ECO:0000313" key="2">
    <source>
        <dbReference type="EMBL" id="RXK40458.1"/>
    </source>
</evidence>
<feature type="compositionally biased region" description="Polar residues" evidence="1">
    <location>
        <begin position="1"/>
        <end position="11"/>
    </location>
</feature>
<keyword evidence="3" id="KW-1185">Reference proteome</keyword>
<evidence type="ECO:0000313" key="3">
    <source>
        <dbReference type="Proteomes" id="UP000289152"/>
    </source>
</evidence>
<feature type="compositionally biased region" description="Basic and acidic residues" evidence="1">
    <location>
        <begin position="58"/>
        <end position="68"/>
    </location>
</feature>
<dbReference type="EMBL" id="SDIL01000018">
    <property type="protein sequence ID" value="RXK40458.1"/>
    <property type="molecule type" value="Genomic_DNA"/>
</dbReference>
<proteinExistence type="predicted"/>
<feature type="region of interest" description="Disordered" evidence="1">
    <location>
        <begin position="1"/>
        <end position="97"/>
    </location>
</feature>
<organism evidence="2 3">
    <name type="scientific">Tremella mesenterica</name>
    <name type="common">Jelly fungus</name>
    <dbReference type="NCBI Taxonomy" id="5217"/>
    <lineage>
        <taxon>Eukaryota</taxon>
        <taxon>Fungi</taxon>
        <taxon>Dikarya</taxon>
        <taxon>Basidiomycota</taxon>
        <taxon>Agaricomycotina</taxon>
        <taxon>Tremellomycetes</taxon>
        <taxon>Tremellales</taxon>
        <taxon>Tremellaceae</taxon>
        <taxon>Tremella</taxon>
    </lineage>
</organism>